<feature type="domain" description="FBD" evidence="1">
    <location>
        <begin position="153"/>
        <end position="222"/>
    </location>
</feature>
<dbReference type="Proteomes" id="UP000694240">
    <property type="component" value="Chromosome 13"/>
</dbReference>
<dbReference type="InterPro" id="IPR050232">
    <property type="entry name" value="FBL13/AtMIF1-like"/>
</dbReference>
<dbReference type="AlphaFoldDB" id="A0A8T1XRT6"/>
<name>A0A8T1XRT6_9BRAS</name>
<proteinExistence type="predicted"/>
<evidence type="ECO:0000259" key="1">
    <source>
        <dbReference type="SMART" id="SM00579"/>
    </source>
</evidence>
<sequence>MHSLERLSILDTSHEDFFSNVVINAPSLKYLNIVDVSGNKISCLSENMPKLAEANVHVAHESPEMVMGSLTSVKRLSLCLSVSTSMLQEHIVFYQLVHLDLCLHALKWWELLTWMLESSPKLQVLKLVECKEHGCFITYPIEDRWAKPSSVPECLLSHLNTFEWKYYIGGEEEKKLVAYILKNARQLKTASFPDLKFASKKTATKELVSLPRGSSSCKLMFD</sequence>
<protein>
    <submittedName>
        <fullName evidence="2">FBD domain</fullName>
    </submittedName>
</protein>
<evidence type="ECO:0000313" key="2">
    <source>
        <dbReference type="EMBL" id="KAG7534470.1"/>
    </source>
</evidence>
<keyword evidence="3" id="KW-1185">Reference proteome</keyword>
<dbReference type="EMBL" id="JAEFBK010000013">
    <property type="protein sequence ID" value="KAG7534470.1"/>
    <property type="molecule type" value="Genomic_DNA"/>
</dbReference>
<reference evidence="2 3" key="1">
    <citation type="submission" date="2020-12" db="EMBL/GenBank/DDBJ databases">
        <title>Concerted genomic and epigenomic changes stabilize Arabidopsis allopolyploids.</title>
        <authorList>
            <person name="Chen Z."/>
        </authorList>
    </citation>
    <scope>NUCLEOTIDE SEQUENCE [LARGE SCALE GENOMIC DNA]</scope>
    <source>
        <strain evidence="2">Allo738</strain>
        <tissue evidence="2">Leaf</tissue>
    </source>
</reference>
<comment type="caution">
    <text evidence="2">The sequence shown here is derived from an EMBL/GenBank/DDBJ whole genome shotgun (WGS) entry which is preliminary data.</text>
</comment>
<dbReference type="PANTHER" id="PTHR31900:SF34">
    <property type="entry name" value="EMB|CAB62440.1-RELATED"/>
    <property type="match status" value="1"/>
</dbReference>
<dbReference type="PANTHER" id="PTHR31900">
    <property type="entry name" value="F-BOX/RNI SUPERFAMILY PROTEIN-RELATED"/>
    <property type="match status" value="1"/>
</dbReference>
<accession>A0A8T1XRT6</accession>
<dbReference type="SMART" id="SM00579">
    <property type="entry name" value="FBD"/>
    <property type="match status" value="1"/>
</dbReference>
<evidence type="ECO:0000313" key="3">
    <source>
        <dbReference type="Proteomes" id="UP000694240"/>
    </source>
</evidence>
<organism evidence="2 3">
    <name type="scientific">Arabidopsis thaliana x Arabidopsis arenosa</name>
    <dbReference type="NCBI Taxonomy" id="1240361"/>
    <lineage>
        <taxon>Eukaryota</taxon>
        <taxon>Viridiplantae</taxon>
        <taxon>Streptophyta</taxon>
        <taxon>Embryophyta</taxon>
        <taxon>Tracheophyta</taxon>
        <taxon>Spermatophyta</taxon>
        <taxon>Magnoliopsida</taxon>
        <taxon>eudicotyledons</taxon>
        <taxon>Gunneridae</taxon>
        <taxon>Pentapetalae</taxon>
        <taxon>rosids</taxon>
        <taxon>malvids</taxon>
        <taxon>Brassicales</taxon>
        <taxon>Brassicaceae</taxon>
        <taxon>Camelineae</taxon>
        <taxon>Arabidopsis</taxon>
    </lineage>
</organism>
<dbReference type="InterPro" id="IPR006566">
    <property type="entry name" value="FBD"/>
</dbReference>
<gene>
    <name evidence="2" type="ORF">ISN45_Aa08g020230</name>
</gene>
<dbReference type="Pfam" id="PF08387">
    <property type="entry name" value="FBD"/>
    <property type="match status" value="1"/>
</dbReference>